<sequence length="229" mass="24987">MPPNATPVERHLAATGAAIADIPIPLRDIGHAATCPANVLPVLAWERSVDRWDADWPDATKRAVINASFLVHQRKGTVGAIRRAIEPLGYRVQIVPWYEMQPHGRRGTFSLEIVATARGISAEMYEELKRLIDDAKPLSRHVAELTIHLEARGAAHMGGLPMLGDVITVHPRLSHPATVSGCVRHVGAYHVTDTLTVYPRSLPVTVDGGLRHASAWHLIDTVTVFQGSL</sequence>
<name>A0A482IWY6_9BURK</name>
<evidence type="ECO:0000313" key="1">
    <source>
        <dbReference type="EMBL" id="QBP11679.1"/>
    </source>
</evidence>
<accession>A0A482IWY6</accession>
<dbReference type="RefSeq" id="WP_111733434.1">
    <property type="nucleotide sequence ID" value="NZ_CP076049.1"/>
</dbReference>
<dbReference type="Pfam" id="PF09684">
    <property type="entry name" value="Tail_P2_I"/>
    <property type="match status" value="1"/>
</dbReference>
<evidence type="ECO:0000313" key="2">
    <source>
        <dbReference type="Proteomes" id="UP000253772"/>
    </source>
</evidence>
<organism evidence="1 2">
    <name type="scientific">Cupriavidus metallidurans</name>
    <dbReference type="NCBI Taxonomy" id="119219"/>
    <lineage>
        <taxon>Bacteria</taxon>
        <taxon>Pseudomonadati</taxon>
        <taxon>Pseudomonadota</taxon>
        <taxon>Betaproteobacteria</taxon>
        <taxon>Burkholderiales</taxon>
        <taxon>Burkholderiaceae</taxon>
        <taxon>Cupriavidus</taxon>
    </lineage>
</organism>
<dbReference type="OrthoDB" id="90759at2"/>
<dbReference type="EMBL" id="CP037900">
    <property type="protein sequence ID" value="QBP11679.1"/>
    <property type="molecule type" value="Genomic_DNA"/>
</dbReference>
<protein>
    <submittedName>
        <fullName evidence="1">Phage tail protein I</fullName>
    </submittedName>
</protein>
<proteinExistence type="predicted"/>
<dbReference type="AlphaFoldDB" id="A0A482IWY6"/>
<gene>
    <name evidence="1" type="ORF">DDF84_010275</name>
</gene>
<reference evidence="1 2" key="1">
    <citation type="submission" date="2019-03" db="EMBL/GenBank/DDBJ databases">
        <title>Comparative insights into the high quality Complete genome sequence of highly metal resistant Cupriavidus metallidurans strain BS1 isolated from a gold-copper mine.</title>
        <authorList>
            <person name="Mazhar H.S."/>
            <person name="Rensing C."/>
        </authorList>
    </citation>
    <scope>NUCLEOTIDE SEQUENCE [LARGE SCALE GENOMIC DNA]</scope>
    <source>
        <strain evidence="1 2">BS1</strain>
    </source>
</reference>
<dbReference type="InterPro" id="IPR006521">
    <property type="entry name" value="Tail_protein_I"/>
</dbReference>
<dbReference type="NCBIfam" id="TIGR01634">
    <property type="entry name" value="tail_P2_I"/>
    <property type="match status" value="1"/>
</dbReference>
<dbReference type="Proteomes" id="UP000253772">
    <property type="component" value="Chromosome c1"/>
</dbReference>